<organism evidence="2 3">
    <name type="scientific">Portunus trituberculatus</name>
    <name type="common">Swimming crab</name>
    <name type="synonym">Neptunus trituberculatus</name>
    <dbReference type="NCBI Taxonomy" id="210409"/>
    <lineage>
        <taxon>Eukaryota</taxon>
        <taxon>Metazoa</taxon>
        <taxon>Ecdysozoa</taxon>
        <taxon>Arthropoda</taxon>
        <taxon>Crustacea</taxon>
        <taxon>Multicrustacea</taxon>
        <taxon>Malacostraca</taxon>
        <taxon>Eumalacostraca</taxon>
        <taxon>Eucarida</taxon>
        <taxon>Decapoda</taxon>
        <taxon>Pleocyemata</taxon>
        <taxon>Brachyura</taxon>
        <taxon>Eubrachyura</taxon>
        <taxon>Portunoidea</taxon>
        <taxon>Portunidae</taxon>
        <taxon>Portuninae</taxon>
        <taxon>Portunus</taxon>
    </lineage>
</organism>
<protein>
    <submittedName>
        <fullName evidence="2">Uncharacterized protein</fullName>
    </submittedName>
</protein>
<reference evidence="2 3" key="1">
    <citation type="submission" date="2019-05" db="EMBL/GenBank/DDBJ databases">
        <title>Another draft genome of Portunus trituberculatus and its Hox gene families provides insights of decapod evolution.</title>
        <authorList>
            <person name="Jeong J.-H."/>
            <person name="Song I."/>
            <person name="Kim S."/>
            <person name="Choi T."/>
            <person name="Kim D."/>
            <person name="Ryu S."/>
            <person name="Kim W."/>
        </authorList>
    </citation>
    <scope>NUCLEOTIDE SEQUENCE [LARGE SCALE GENOMIC DNA]</scope>
    <source>
        <tissue evidence="2">Muscle</tissue>
    </source>
</reference>
<feature type="region of interest" description="Disordered" evidence="1">
    <location>
        <begin position="1"/>
        <end position="26"/>
    </location>
</feature>
<keyword evidence="3" id="KW-1185">Reference proteome</keyword>
<name>A0A5B7KCX1_PORTR</name>
<evidence type="ECO:0000256" key="1">
    <source>
        <dbReference type="SAM" id="MobiDB-lite"/>
    </source>
</evidence>
<accession>A0A5B7KCX1</accession>
<comment type="caution">
    <text evidence="2">The sequence shown here is derived from an EMBL/GenBank/DDBJ whole genome shotgun (WGS) entry which is preliminary data.</text>
</comment>
<sequence length="79" mass="8407">MVSSSQSTSSSSQSTTSSSHSHSSSSGTLIYALKSSLWDRHGSAVKKGNTEENFKAVKLPKCICRVETCPTSVPKEATR</sequence>
<dbReference type="Proteomes" id="UP000324222">
    <property type="component" value="Unassembled WGS sequence"/>
</dbReference>
<dbReference type="EMBL" id="VSRR010141668">
    <property type="protein sequence ID" value="MPD04574.1"/>
    <property type="molecule type" value="Genomic_DNA"/>
</dbReference>
<proteinExistence type="predicted"/>
<evidence type="ECO:0000313" key="3">
    <source>
        <dbReference type="Proteomes" id="UP000324222"/>
    </source>
</evidence>
<dbReference type="AlphaFoldDB" id="A0A5B7KCX1"/>
<evidence type="ECO:0000313" key="2">
    <source>
        <dbReference type="EMBL" id="MPD04574.1"/>
    </source>
</evidence>
<gene>
    <name evidence="2" type="ORF">E2C01_100269</name>
</gene>